<dbReference type="InterPro" id="IPR042243">
    <property type="entry name" value="HypD_1"/>
</dbReference>
<dbReference type="InterPro" id="IPR042244">
    <property type="entry name" value="HypD_2_sf"/>
</dbReference>
<organism evidence="5 6">
    <name type="scientific">Thiohalocapsa marina</name>
    <dbReference type="NCBI Taxonomy" id="424902"/>
    <lineage>
        <taxon>Bacteria</taxon>
        <taxon>Pseudomonadati</taxon>
        <taxon>Pseudomonadota</taxon>
        <taxon>Gammaproteobacteria</taxon>
        <taxon>Chromatiales</taxon>
        <taxon>Chromatiaceae</taxon>
        <taxon>Thiohalocapsa</taxon>
    </lineage>
</organism>
<dbReference type="GO" id="GO:0051604">
    <property type="term" value="P:protein maturation"/>
    <property type="evidence" value="ECO:0007669"/>
    <property type="project" value="TreeGrafter"/>
</dbReference>
<evidence type="ECO:0000256" key="2">
    <source>
        <dbReference type="ARBA" id="ARBA00022723"/>
    </source>
</evidence>
<dbReference type="GO" id="GO:0070025">
    <property type="term" value="F:carbon monoxide binding"/>
    <property type="evidence" value="ECO:0007669"/>
    <property type="project" value="TreeGrafter"/>
</dbReference>
<dbReference type="PANTHER" id="PTHR30149">
    <property type="entry name" value="HYDROGENASE PROTEIN ASSEMBLY PROTEIN HYPD"/>
    <property type="match status" value="1"/>
</dbReference>
<comment type="caution">
    <text evidence="5">The sequence shown here is derived from an EMBL/GenBank/DDBJ whole genome shotgun (WGS) entry which is preliminary data.</text>
</comment>
<dbReference type="Pfam" id="PF01924">
    <property type="entry name" value="HypD"/>
    <property type="match status" value="1"/>
</dbReference>
<evidence type="ECO:0000313" key="5">
    <source>
        <dbReference type="EMBL" id="KAA6186018.1"/>
    </source>
</evidence>
<accession>A0A5M8FME5</accession>
<dbReference type="EMBL" id="VWXX01000006">
    <property type="protein sequence ID" value="KAA6186018.1"/>
    <property type="molecule type" value="Genomic_DNA"/>
</dbReference>
<reference evidence="5 6" key="1">
    <citation type="submission" date="2019-09" db="EMBL/GenBank/DDBJ databases">
        <title>Whole-genome sequence of the purple sulfur bacterium Thiohalocapsa marina DSM 19078.</title>
        <authorList>
            <person name="Kyndt J.A."/>
            <person name="Meyer T.E."/>
        </authorList>
    </citation>
    <scope>NUCLEOTIDE SEQUENCE [LARGE SCALE GENOMIC DNA]</scope>
    <source>
        <strain evidence="5 6">DSM 19078</strain>
    </source>
</reference>
<keyword evidence="6" id="KW-1185">Reference proteome</keyword>
<dbReference type="Gene3D" id="3.40.50.11750">
    <property type="entry name" value="HypD, alpha/beta domain 1"/>
    <property type="match status" value="2"/>
</dbReference>
<dbReference type="NCBIfam" id="TIGR00075">
    <property type="entry name" value="hypD"/>
    <property type="match status" value="1"/>
</dbReference>
<dbReference type="InterPro" id="IPR002780">
    <property type="entry name" value="Hyd_form_HypD"/>
</dbReference>
<comment type="similarity">
    <text evidence="1 4">Belongs to the HypD family.</text>
</comment>
<gene>
    <name evidence="5" type="primary">hypD</name>
    <name evidence="5" type="ORF">F2Q65_06530</name>
</gene>
<keyword evidence="3" id="KW-0408">Iron</keyword>
<dbReference type="Proteomes" id="UP000322981">
    <property type="component" value="Unassembled WGS sequence"/>
</dbReference>
<evidence type="ECO:0000256" key="1">
    <source>
        <dbReference type="ARBA" id="ARBA00007888"/>
    </source>
</evidence>
<proteinExistence type="inferred from homology"/>
<sequence length="400" mass="42884">MRYIDEFRDGALARRLAATIAAEVDPSRDYRLMEFCGGHTHAIFRYGVQDLMPPNLRFAHGPGCPVCVLPMARIDQAIAMAEQHGVTLCTYGDLMRVPASGRRTLLKAKADGADIRMIYSTQDALAIARTEAGRQVVLFAIGFETTTPPTAVALKQARAEGLRNFSVFCNHVLTPPALETILAASGNDGGDGDIGTVALDGILGPSHVSTIIGSRPYEFVPARFGTPVVIAGFEPLDVMQSALMLVRQINAGVARVENQYTRAVTRDGNARAQALMAETFGPRDRFEWRGLGHLPHSALRVADAYAEFDAEQRFPVATGNGREIRGCECPSVLRGLLEPTDCKLFGSVCTPENPMGACMVSSEGACAAYWSYGRLRHGRAGDAIRGDVDAAAGSNAEASP</sequence>
<evidence type="ECO:0000256" key="4">
    <source>
        <dbReference type="PIRNR" id="PIRNR005622"/>
    </source>
</evidence>
<name>A0A5M8FME5_9GAMM</name>
<dbReference type="AlphaFoldDB" id="A0A5M8FME5"/>
<keyword evidence="2" id="KW-0479">Metal-binding</keyword>
<evidence type="ECO:0000256" key="3">
    <source>
        <dbReference type="ARBA" id="ARBA00023004"/>
    </source>
</evidence>
<dbReference type="Gene3D" id="6.10.20.100">
    <property type="match status" value="1"/>
</dbReference>
<dbReference type="PIRSF" id="PIRSF005622">
    <property type="entry name" value="Hydrgn_mat_hypD"/>
    <property type="match status" value="1"/>
</dbReference>
<dbReference type="PANTHER" id="PTHR30149:SF0">
    <property type="entry name" value="HYDROGENASE MATURATION FACTOR HYPD"/>
    <property type="match status" value="1"/>
</dbReference>
<dbReference type="OrthoDB" id="9770424at2"/>
<evidence type="ECO:0000313" key="6">
    <source>
        <dbReference type="Proteomes" id="UP000322981"/>
    </source>
</evidence>
<dbReference type="GO" id="GO:0005506">
    <property type="term" value="F:iron ion binding"/>
    <property type="evidence" value="ECO:0007669"/>
    <property type="project" value="TreeGrafter"/>
</dbReference>
<protein>
    <recommendedName>
        <fullName evidence="4">Hydrogenase maturation factor</fullName>
    </recommendedName>
</protein>
<dbReference type="RefSeq" id="WP_150091630.1">
    <property type="nucleotide sequence ID" value="NZ_JBFUOH010000134.1"/>
</dbReference>
<dbReference type="GO" id="GO:0051539">
    <property type="term" value="F:4 iron, 4 sulfur cluster binding"/>
    <property type="evidence" value="ECO:0007669"/>
    <property type="project" value="TreeGrafter"/>
</dbReference>